<evidence type="ECO:0000259" key="2">
    <source>
        <dbReference type="Pfam" id="PF00339"/>
    </source>
</evidence>
<dbReference type="PANTHER" id="PTHR11188:SF176">
    <property type="entry name" value="ARRESTIN DOMAIN-CONTAINING PROTEIN 1"/>
    <property type="match status" value="1"/>
</dbReference>
<dbReference type="GO" id="GO:0015031">
    <property type="term" value="P:protein transport"/>
    <property type="evidence" value="ECO:0007669"/>
    <property type="project" value="TreeGrafter"/>
</dbReference>
<accession>A0AAE0VPC5</accession>
<protein>
    <recommendedName>
        <fullName evidence="2">Arrestin-like N-terminal domain-containing protein</fullName>
    </recommendedName>
</protein>
<evidence type="ECO:0000256" key="1">
    <source>
        <dbReference type="ARBA" id="ARBA00005298"/>
    </source>
</evidence>
<reference evidence="3" key="3">
    <citation type="submission" date="2023-05" db="EMBL/GenBank/DDBJ databases">
        <authorList>
            <person name="Smith C.H."/>
        </authorList>
    </citation>
    <scope>NUCLEOTIDE SEQUENCE</scope>
    <source>
        <strain evidence="3">CHS0354</strain>
        <tissue evidence="3">Mantle</tissue>
    </source>
</reference>
<evidence type="ECO:0000313" key="4">
    <source>
        <dbReference type="Proteomes" id="UP001195483"/>
    </source>
</evidence>
<dbReference type="InterPro" id="IPR011021">
    <property type="entry name" value="Arrestin-like_N"/>
</dbReference>
<sequence length="205" mass="23766">MGKINLFEITLNNLEEVYYPEQHVQGVLTVESREPIKITAIRAVCHGKAFVHWTKQRMRGPGVTQYRNIRHYSATEKYMEQAVLLYGKGNKETCYLPVGRHSYPFQFQLPSVIPSSFEGDHGYIRFWVKGTIEKNWRTYHVTKLPFTVISPLDLNKIPAANVSYLVIYKLPPRGRRTDDGKLTQMRDNGQLSRTRLHVKSVEQSN</sequence>
<gene>
    <name evidence="3" type="ORF">CHS0354_040264</name>
</gene>
<proteinExistence type="inferred from homology"/>
<reference evidence="3" key="1">
    <citation type="journal article" date="2021" name="Genome Biol. Evol.">
        <title>A High-Quality Reference Genome for a Parasitic Bivalve with Doubly Uniparental Inheritance (Bivalvia: Unionida).</title>
        <authorList>
            <person name="Smith C.H."/>
        </authorList>
    </citation>
    <scope>NUCLEOTIDE SEQUENCE</scope>
    <source>
        <strain evidence="3">CHS0354</strain>
    </source>
</reference>
<dbReference type="Gene3D" id="2.60.40.640">
    <property type="match status" value="1"/>
</dbReference>
<dbReference type="PANTHER" id="PTHR11188">
    <property type="entry name" value="ARRESTIN DOMAIN CONTAINING PROTEIN"/>
    <property type="match status" value="1"/>
</dbReference>
<feature type="domain" description="Arrestin-like N-terminal" evidence="2">
    <location>
        <begin position="7"/>
        <end position="155"/>
    </location>
</feature>
<keyword evidence="4" id="KW-1185">Reference proteome</keyword>
<evidence type="ECO:0000313" key="3">
    <source>
        <dbReference type="EMBL" id="KAK3585314.1"/>
    </source>
</evidence>
<dbReference type="GO" id="GO:0005737">
    <property type="term" value="C:cytoplasm"/>
    <property type="evidence" value="ECO:0007669"/>
    <property type="project" value="TreeGrafter"/>
</dbReference>
<dbReference type="Proteomes" id="UP001195483">
    <property type="component" value="Unassembled WGS sequence"/>
</dbReference>
<dbReference type="InterPro" id="IPR050357">
    <property type="entry name" value="Arrestin_domain-protein"/>
</dbReference>
<comment type="caution">
    <text evidence="3">The sequence shown here is derived from an EMBL/GenBank/DDBJ whole genome shotgun (WGS) entry which is preliminary data.</text>
</comment>
<organism evidence="3 4">
    <name type="scientific">Potamilus streckersoni</name>
    <dbReference type="NCBI Taxonomy" id="2493646"/>
    <lineage>
        <taxon>Eukaryota</taxon>
        <taxon>Metazoa</taxon>
        <taxon>Spiralia</taxon>
        <taxon>Lophotrochozoa</taxon>
        <taxon>Mollusca</taxon>
        <taxon>Bivalvia</taxon>
        <taxon>Autobranchia</taxon>
        <taxon>Heteroconchia</taxon>
        <taxon>Palaeoheterodonta</taxon>
        <taxon>Unionida</taxon>
        <taxon>Unionoidea</taxon>
        <taxon>Unionidae</taxon>
        <taxon>Ambleminae</taxon>
        <taxon>Lampsilini</taxon>
        <taxon>Potamilus</taxon>
    </lineage>
</organism>
<reference evidence="3" key="2">
    <citation type="journal article" date="2021" name="Genome Biol. Evol.">
        <title>Developing a high-quality reference genome for a parasitic bivalve with doubly uniparental inheritance (Bivalvia: Unionida).</title>
        <authorList>
            <person name="Smith C.H."/>
        </authorList>
    </citation>
    <scope>NUCLEOTIDE SEQUENCE</scope>
    <source>
        <strain evidence="3">CHS0354</strain>
        <tissue evidence="3">Mantle</tissue>
    </source>
</reference>
<comment type="similarity">
    <text evidence="1">Belongs to the arrestin family.</text>
</comment>
<dbReference type="AlphaFoldDB" id="A0AAE0VPC5"/>
<dbReference type="EMBL" id="JAEAOA010002332">
    <property type="protein sequence ID" value="KAK3585314.1"/>
    <property type="molecule type" value="Genomic_DNA"/>
</dbReference>
<dbReference type="InterPro" id="IPR014752">
    <property type="entry name" value="Arrestin-like_C"/>
</dbReference>
<dbReference type="SUPFAM" id="SSF81296">
    <property type="entry name" value="E set domains"/>
    <property type="match status" value="1"/>
</dbReference>
<dbReference type="InterPro" id="IPR014756">
    <property type="entry name" value="Ig_E-set"/>
</dbReference>
<dbReference type="Pfam" id="PF00339">
    <property type="entry name" value="Arrestin_N"/>
    <property type="match status" value="1"/>
</dbReference>
<name>A0AAE0VPC5_9BIVA</name>